<name>A0A2K2U4J7_9ACTN</name>
<evidence type="ECO:0000313" key="3">
    <source>
        <dbReference type="Proteomes" id="UP000236488"/>
    </source>
</evidence>
<keyword evidence="3" id="KW-1185">Reference proteome</keyword>
<feature type="compositionally biased region" description="Basic residues" evidence="1">
    <location>
        <begin position="31"/>
        <end position="43"/>
    </location>
</feature>
<proteinExistence type="predicted"/>
<reference evidence="2 3" key="1">
    <citation type="journal article" date="2018" name="Int. J. Syst. Evol. Microbiol.">
        <title>Rubneribacter badeniensis gen. nov., sp. nov. and Enteroscipio rubneri gen. nov., sp. nov., new members of the Eggerthellaceae isolated from human faeces.</title>
        <authorList>
            <person name="Danylec N."/>
            <person name="Gobl A."/>
            <person name="Stoll D.A."/>
            <person name="Hetzer B."/>
            <person name="Kulling S.E."/>
            <person name="Huch M."/>
        </authorList>
    </citation>
    <scope>NUCLEOTIDE SEQUENCE [LARGE SCALE GENOMIC DNA]</scope>
    <source>
        <strain evidence="2 3">ResAG-85</strain>
    </source>
</reference>
<dbReference type="EMBL" id="PPEL01000043">
    <property type="protein sequence ID" value="PNV65172.1"/>
    <property type="molecule type" value="Genomic_DNA"/>
</dbReference>
<feature type="compositionally biased region" description="Basic and acidic residues" evidence="1">
    <location>
        <begin position="14"/>
        <end position="23"/>
    </location>
</feature>
<gene>
    <name evidence="2" type="ORF">C2L80_07950</name>
</gene>
<dbReference type="Proteomes" id="UP000236488">
    <property type="component" value="Unassembled WGS sequence"/>
</dbReference>
<protein>
    <submittedName>
        <fullName evidence="2">Uncharacterized protein</fullName>
    </submittedName>
</protein>
<evidence type="ECO:0000256" key="1">
    <source>
        <dbReference type="SAM" id="MobiDB-lite"/>
    </source>
</evidence>
<organism evidence="2 3">
    <name type="scientific">Rubneribacter badeniensis</name>
    <dbReference type="NCBI Taxonomy" id="2070688"/>
    <lineage>
        <taxon>Bacteria</taxon>
        <taxon>Bacillati</taxon>
        <taxon>Actinomycetota</taxon>
        <taxon>Coriobacteriia</taxon>
        <taxon>Eggerthellales</taxon>
        <taxon>Eggerthellaceae</taxon>
        <taxon>Rubneribacter</taxon>
    </lineage>
</organism>
<dbReference type="AlphaFoldDB" id="A0A2K2U4J7"/>
<comment type="caution">
    <text evidence="2">The sequence shown here is derived from an EMBL/GenBank/DDBJ whole genome shotgun (WGS) entry which is preliminary data.</text>
</comment>
<evidence type="ECO:0000313" key="2">
    <source>
        <dbReference type="EMBL" id="PNV65172.1"/>
    </source>
</evidence>
<feature type="region of interest" description="Disordered" evidence="1">
    <location>
        <begin position="1"/>
        <end position="61"/>
    </location>
</feature>
<sequence>MPERGFVAIFQPKTRTETSEGRHRGAALPHFPKRRRPRTRRARPRTEGPRRATPQLRRRTAARRLRAVATAGSHRAHDGARVER</sequence>
<accession>A0A2K2U4J7</accession>